<organism evidence="1 2">
    <name type="scientific">Chlamydomonas incerta</name>
    <dbReference type="NCBI Taxonomy" id="51695"/>
    <lineage>
        <taxon>Eukaryota</taxon>
        <taxon>Viridiplantae</taxon>
        <taxon>Chlorophyta</taxon>
        <taxon>core chlorophytes</taxon>
        <taxon>Chlorophyceae</taxon>
        <taxon>CS clade</taxon>
        <taxon>Chlamydomonadales</taxon>
        <taxon>Chlamydomonadaceae</taxon>
        <taxon>Chlamydomonas</taxon>
    </lineage>
</organism>
<keyword evidence="2" id="KW-1185">Reference proteome</keyword>
<dbReference type="OrthoDB" id="532370at2759"/>
<proteinExistence type="predicted"/>
<dbReference type="EMBL" id="JAEHOC010000026">
    <property type="protein sequence ID" value="KAG2430917.1"/>
    <property type="molecule type" value="Genomic_DNA"/>
</dbReference>
<dbReference type="AlphaFoldDB" id="A0A835VVJ0"/>
<reference evidence="1" key="1">
    <citation type="journal article" date="2020" name="bioRxiv">
        <title>Comparative genomics of Chlamydomonas.</title>
        <authorList>
            <person name="Craig R.J."/>
            <person name="Hasan A.R."/>
            <person name="Ness R.W."/>
            <person name="Keightley P.D."/>
        </authorList>
    </citation>
    <scope>NUCLEOTIDE SEQUENCE</scope>
    <source>
        <strain evidence="1">SAG 7.73</strain>
    </source>
</reference>
<comment type="caution">
    <text evidence="1">The sequence shown here is derived from an EMBL/GenBank/DDBJ whole genome shotgun (WGS) entry which is preliminary data.</text>
</comment>
<evidence type="ECO:0000313" key="2">
    <source>
        <dbReference type="Proteomes" id="UP000650467"/>
    </source>
</evidence>
<evidence type="ECO:0000313" key="1">
    <source>
        <dbReference type="EMBL" id="KAG2430917.1"/>
    </source>
</evidence>
<accession>A0A835VVJ0</accession>
<gene>
    <name evidence="1" type="ORF">HXX76_009889</name>
</gene>
<protein>
    <submittedName>
        <fullName evidence="1">Uncharacterized protein</fullName>
    </submittedName>
</protein>
<dbReference type="Proteomes" id="UP000650467">
    <property type="component" value="Unassembled WGS sequence"/>
</dbReference>
<name>A0A835VVJ0_CHLIN</name>
<sequence length="67" mass="7398">MICLDIMPESDRWAVKHRGVEDAHFGVHQHCGEMLGGRCPACREPASGLLDMRGSRTRVYVTSNDAA</sequence>